<dbReference type="AlphaFoldDB" id="A0A2A2IGG4"/>
<reference evidence="1 2" key="1">
    <citation type="submission" date="2017-08" db="EMBL/GenBank/DDBJ databases">
        <title>Virgibacillus indicus sp. nov. and Virgibacillus profoundi sp. nov, two moderately halophilic bacteria isolated from marine sediment by using the Microfluidic Streak Plate.</title>
        <authorList>
            <person name="Xu B."/>
            <person name="Hu B."/>
            <person name="Wang J."/>
            <person name="Zhu Y."/>
            <person name="Huang L."/>
            <person name="Du W."/>
            <person name="Huang Y."/>
        </authorList>
    </citation>
    <scope>NUCLEOTIDE SEQUENCE [LARGE SCALE GENOMIC DNA]</scope>
    <source>
        <strain evidence="1 2">IO3-P3-H5</strain>
    </source>
</reference>
<protein>
    <submittedName>
        <fullName evidence="1">Uncharacterized protein</fullName>
    </submittedName>
</protein>
<dbReference type="EMBL" id="NPOA01000004">
    <property type="protein sequence ID" value="PAV30230.1"/>
    <property type="molecule type" value="Genomic_DNA"/>
</dbReference>
<accession>A0A2A2IGG4</accession>
<evidence type="ECO:0000313" key="1">
    <source>
        <dbReference type="EMBL" id="PAV30230.1"/>
    </source>
</evidence>
<proteinExistence type="predicted"/>
<organism evidence="1 2">
    <name type="scientific">Virgibacillus profundi</name>
    <dbReference type="NCBI Taxonomy" id="2024555"/>
    <lineage>
        <taxon>Bacteria</taxon>
        <taxon>Bacillati</taxon>
        <taxon>Bacillota</taxon>
        <taxon>Bacilli</taxon>
        <taxon>Bacillales</taxon>
        <taxon>Bacillaceae</taxon>
        <taxon>Virgibacillus</taxon>
    </lineage>
</organism>
<keyword evidence="2" id="KW-1185">Reference proteome</keyword>
<name>A0A2A2IGG4_9BACI</name>
<evidence type="ECO:0000313" key="2">
    <source>
        <dbReference type="Proteomes" id="UP000218887"/>
    </source>
</evidence>
<dbReference type="RefSeq" id="WP_095654832.1">
    <property type="nucleotide sequence ID" value="NZ_NPOA01000004.1"/>
</dbReference>
<gene>
    <name evidence="1" type="ORF">CIL05_07115</name>
</gene>
<comment type="caution">
    <text evidence="1">The sequence shown here is derived from an EMBL/GenBank/DDBJ whole genome shotgun (WGS) entry which is preliminary data.</text>
</comment>
<sequence>MEHIQAYNDNELIFEGEVGEFLKLQNDSDGFLEYIIESRTDDIIEFPETINGDWKFIIK</sequence>
<dbReference type="Proteomes" id="UP000218887">
    <property type="component" value="Unassembled WGS sequence"/>
</dbReference>